<feature type="domain" description="DUF5641" evidence="1">
    <location>
        <begin position="4"/>
        <end position="89"/>
    </location>
</feature>
<reference evidence="2" key="2">
    <citation type="submission" date="2022-10" db="EMBL/GenBank/DDBJ databases">
        <authorList>
            <consortium name="ENA_rothamsted_submissions"/>
            <consortium name="culmorum"/>
            <person name="King R."/>
        </authorList>
    </citation>
    <scope>NUCLEOTIDE SEQUENCE</scope>
</reference>
<evidence type="ECO:0000313" key="3">
    <source>
        <dbReference type="EMBL" id="CAH1733211.1"/>
    </source>
</evidence>
<proteinExistence type="predicted"/>
<keyword evidence="5" id="KW-1185">Reference proteome</keyword>
<dbReference type="EMBL" id="OU899036">
    <property type="protein sequence ID" value="CAH1733209.1"/>
    <property type="molecule type" value="Genomic_DNA"/>
</dbReference>
<dbReference type="AlphaFoldDB" id="A0A9P0JFT4"/>
<evidence type="ECO:0000313" key="5">
    <source>
        <dbReference type="Proteomes" id="UP001154329"/>
    </source>
</evidence>
<dbReference type="Proteomes" id="UP001154329">
    <property type="component" value="Chromosome 3"/>
</dbReference>
<dbReference type="Pfam" id="PF18701">
    <property type="entry name" value="DUF5641"/>
    <property type="match status" value="1"/>
</dbReference>
<gene>
    <name evidence="2" type="ORF">APHIGO_LOCUS9553</name>
    <name evidence="3" type="ORF">APHIGO_LOCUS9555</name>
    <name evidence="4" type="ORF">APHIGO_LOCUS9557</name>
</gene>
<accession>A0A9P0JFT4</accession>
<organism evidence="2 5">
    <name type="scientific">Aphis gossypii</name>
    <name type="common">Cotton aphid</name>
    <dbReference type="NCBI Taxonomy" id="80765"/>
    <lineage>
        <taxon>Eukaryota</taxon>
        <taxon>Metazoa</taxon>
        <taxon>Ecdysozoa</taxon>
        <taxon>Arthropoda</taxon>
        <taxon>Hexapoda</taxon>
        <taxon>Insecta</taxon>
        <taxon>Pterygota</taxon>
        <taxon>Neoptera</taxon>
        <taxon>Paraneoptera</taxon>
        <taxon>Hemiptera</taxon>
        <taxon>Sternorrhyncha</taxon>
        <taxon>Aphidomorpha</taxon>
        <taxon>Aphidoidea</taxon>
        <taxon>Aphididae</taxon>
        <taxon>Aphidini</taxon>
        <taxon>Aphis</taxon>
        <taxon>Aphis</taxon>
    </lineage>
</organism>
<dbReference type="EMBL" id="OU899036">
    <property type="protein sequence ID" value="CAH1733213.1"/>
    <property type="molecule type" value="Genomic_DNA"/>
</dbReference>
<evidence type="ECO:0000259" key="1">
    <source>
        <dbReference type="Pfam" id="PF18701"/>
    </source>
</evidence>
<evidence type="ECO:0000313" key="2">
    <source>
        <dbReference type="EMBL" id="CAH1733209.1"/>
    </source>
</evidence>
<evidence type="ECO:0000313" key="4">
    <source>
        <dbReference type="EMBL" id="CAH1733213.1"/>
    </source>
</evidence>
<name>A0A9P0JFT4_APHGO</name>
<protein>
    <recommendedName>
        <fullName evidence="1">DUF5641 domain-containing protein</fullName>
    </recommendedName>
</protein>
<reference evidence="2" key="1">
    <citation type="submission" date="2022-02" db="EMBL/GenBank/DDBJ databases">
        <authorList>
            <person name="King R."/>
        </authorList>
    </citation>
    <scope>NUCLEOTIDE SEQUENCE</scope>
</reference>
<sequence length="101" mass="11354">MMIGFWRRWSTEYLRTLQVGSKWNVVTKDAVINVEDLVLVVAGNQPSLTWRTDRVTQLHPGSDDIVRVATITLPGNKSLLRSLVKLCPLPYVNAEDSTNST</sequence>
<dbReference type="InterPro" id="IPR040676">
    <property type="entry name" value="DUF5641"/>
</dbReference>
<dbReference type="EMBL" id="OU899036">
    <property type="protein sequence ID" value="CAH1733211.1"/>
    <property type="molecule type" value="Genomic_DNA"/>
</dbReference>